<keyword evidence="3" id="KW-1185">Reference proteome</keyword>
<comment type="caution">
    <text evidence="2">The sequence shown here is derived from an EMBL/GenBank/DDBJ whole genome shotgun (WGS) entry which is preliminary data.</text>
</comment>
<name>A0A556N6G7_9FLAO</name>
<dbReference type="RefSeq" id="WP_144331321.1">
    <property type="nucleotide sequence ID" value="NZ_VLPL01000001.1"/>
</dbReference>
<evidence type="ECO:0000256" key="1">
    <source>
        <dbReference type="SAM" id="SignalP"/>
    </source>
</evidence>
<evidence type="ECO:0000313" key="2">
    <source>
        <dbReference type="EMBL" id="TSJ47786.1"/>
    </source>
</evidence>
<dbReference type="AlphaFoldDB" id="A0A556N6G7"/>
<feature type="chain" id="PRO_5021723474" evidence="1">
    <location>
        <begin position="18"/>
        <end position="162"/>
    </location>
</feature>
<dbReference type="EMBL" id="VLPL01000001">
    <property type="protein sequence ID" value="TSJ47786.1"/>
    <property type="molecule type" value="Genomic_DNA"/>
</dbReference>
<dbReference type="OrthoDB" id="9845489at2"/>
<dbReference type="Proteomes" id="UP000316008">
    <property type="component" value="Unassembled WGS sequence"/>
</dbReference>
<gene>
    <name evidence="2" type="ORF">FO442_01265</name>
</gene>
<protein>
    <submittedName>
        <fullName evidence="2">Uncharacterized protein</fullName>
    </submittedName>
</protein>
<organism evidence="2 3">
    <name type="scientific">Fluviicola chungangensis</name>
    <dbReference type="NCBI Taxonomy" id="2597671"/>
    <lineage>
        <taxon>Bacteria</taxon>
        <taxon>Pseudomonadati</taxon>
        <taxon>Bacteroidota</taxon>
        <taxon>Flavobacteriia</taxon>
        <taxon>Flavobacteriales</taxon>
        <taxon>Crocinitomicaceae</taxon>
        <taxon>Fluviicola</taxon>
    </lineage>
</organism>
<accession>A0A556N6G7</accession>
<proteinExistence type="predicted"/>
<evidence type="ECO:0000313" key="3">
    <source>
        <dbReference type="Proteomes" id="UP000316008"/>
    </source>
</evidence>
<keyword evidence="1" id="KW-0732">Signal</keyword>
<reference evidence="2 3" key="1">
    <citation type="submission" date="2019-07" db="EMBL/GenBank/DDBJ databases">
        <authorList>
            <person name="Huq M.A."/>
        </authorList>
    </citation>
    <scope>NUCLEOTIDE SEQUENCE [LARGE SCALE GENOMIC DNA]</scope>
    <source>
        <strain evidence="2 3">MAH-3</strain>
    </source>
</reference>
<sequence>MKKYATFFLVFMMFASASLFSQTRKETTVKLEWQEQSFVHFYTAGYSVYVSKPDFLSFQNELLIGLFDEYADKNDSIDLKDPFPIFKPEQKDLLWNQLMHCAMEGQMLILPNDSKKKLKNIIIIDDTSLRARSGTIWECRDPRTNQVIFAHNVPLNGLVQEF</sequence>
<feature type="signal peptide" evidence="1">
    <location>
        <begin position="1"/>
        <end position="17"/>
    </location>
</feature>